<feature type="signal peptide" evidence="1">
    <location>
        <begin position="1"/>
        <end position="32"/>
    </location>
</feature>
<name>A0A1G7V3R6_9HYPH</name>
<keyword evidence="1" id="KW-0732">Signal</keyword>
<dbReference type="EMBL" id="FNCS01000003">
    <property type="protein sequence ID" value="SDG54009.1"/>
    <property type="molecule type" value="Genomic_DNA"/>
</dbReference>
<dbReference type="AlphaFoldDB" id="A0A1G7V3R6"/>
<dbReference type="STRING" id="440168.SAMN04487974_103440"/>
<evidence type="ECO:0000313" key="3">
    <source>
        <dbReference type="Proteomes" id="UP000199495"/>
    </source>
</evidence>
<reference evidence="2 3" key="1">
    <citation type="submission" date="2016-10" db="EMBL/GenBank/DDBJ databases">
        <authorList>
            <person name="de Groot N.N."/>
        </authorList>
    </citation>
    <scope>NUCLEOTIDE SEQUENCE [LARGE SCALE GENOMIC DNA]</scope>
    <source>
        <strain evidence="2 3">CGMCC 1.10267</strain>
    </source>
</reference>
<keyword evidence="3" id="KW-1185">Reference proteome</keyword>
<evidence type="ECO:0008006" key="4">
    <source>
        <dbReference type="Google" id="ProtNLM"/>
    </source>
</evidence>
<evidence type="ECO:0000256" key="1">
    <source>
        <dbReference type="SAM" id="SignalP"/>
    </source>
</evidence>
<feature type="chain" id="PRO_5011678250" description="YHS domain-containing protein" evidence="1">
    <location>
        <begin position="33"/>
        <end position="168"/>
    </location>
</feature>
<dbReference type="NCBIfam" id="NF041384">
    <property type="entry name" value="YHS_seleno_dom"/>
    <property type="match status" value="1"/>
</dbReference>
<accession>A0A1G7V3R6</accession>
<dbReference type="Proteomes" id="UP000199495">
    <property type="component" value="Unassembled WGS sequence"/>
</dbReference>
<sequence length="168" mass="18346">MRQRGKQILTLTKSYAVLFAIVFAAAMAPAHAQQKGYVTNVLTGVAISGYDPVAYFTEDAAIAGTPLYEYEWGGAAWYFSSAANRDVFIAAPEVYAPMFGGHCTTSMARGFLSDGNPQIFRIVADRLLLFHSVGNREAFDMSRAPQLATAIDNWDALPRFQSQANLAH</sequence>
<gene>
    <name evidence="2" type="ORF">SAMN04487974_103440</name>
</gene>
<evidence type="ECO:0000313" key="2">
    <source>
        <dbReference type="EMBL" id="SDG54009.1"/>
    </source>
</evidence>
<protein>
    <recommendedName>
        <fullName evidence="4">YHS domain-containing protein</fullName>
    </recommendedName>
</protein>
<proteinExistence type="predicted"/>
<organism evidence="2 3">
    <name type="scientific">Pelagibacterium luteolum</name>
    <dbReference type="NCBI Taxonomy" id="440168"/>
    <lineage>
        <taxon>Bacteria</taxon>
        <taxon>Pseudomonadati</taxon>
        <taxon>Pseudomonadota</taxon>
        <taxon>Alphaproteobacteria</taxon>
        <taxon>Hyphomicrobiales</taxon>
        <taxon>Devosiaceae</taxon>
        <taxon>Pelagibacterium</taxon>
    </lineage>
</organism>